<dbReference type="EMBL" id="MWXA01000003">
    <property type="protein sequence ID" value="OZG67749.1"/>
    <property type="molecule type" value="Genomic_DNA"/>
</dbReference>
<dbReference type="Proteomes" id="UP000216451">
    <property type="component" value="Unassembled WGS sequence"/>
</dbReference>
<keyword evidence="2" id="KW-1185">Reference proteome</keyword>
<dbReference type="AlphaFoldDB" id="A0A261G8J1"/>
<reference evidence="1 2" key="1">
    <citation type="journal article" date="2017" name="BMC Genomics">
        <title>Comparative genomic and phylogenomic analyses of the Bifidobacteriaceae family.</title>
        <authorList>
            <person name="Lugli G.A."/>
            <person name="Milani C."/>
            <person name="Turroni F."/>
            <person name="Duranti S."/>
            <person name="Mancabelli L."/>
            <person name="Mangifesta M."/>
            <person name="Ferrario C."/>
            <person name="Modesto M."/>
            <person name="Mattarelli P."/>
            <person name="Jiri K."/>
            <person name="van Sinderen D."/>
            <person name="Ventura M."/>
        </authorList>
    </citation>
    <scope>NUCLEOTIDE SEQUENCE [LARGE SCALE GENOMIC DNA]</scope>
    <source>
        <strain evidence="1 2">LMG 28769</strain>
    </source>
</reference>
<comment type="caution">
    <text evidence="1">The sequence shown here is derived from an EMBL/GenBank/DDBJ whole genome shotgun (WGS) entry which is preliminary data.</text>
</comment>
<proteinExistence type="predicted"/>
<organism evidence="1 2">
    <name type="scientific">Bifidobacterium aquikefiri</name>
    <dbReference type="NCBI Taxonomy" id="1653207"/>
    <lineage>
        <taxon>Bacteria</taxon>
        <taxon>Bacillati</taxon>
        <taxon>Actinomycetota</taxon>
        <taxon>Actinomycetes</taxon>
        <taxon>Bifidobacteriales</taxon>
        <taxon>Bifidobacteriaceae</taxon>
        <taxon>Bifidobacterium</taxon>
    </lineage>
</organism>
<name>A0A261G8J1_9BIFI</name>
<accession>A0A261G8J1</accession>
<evidence type="ECO:0000313" key="1">
    <source>
        <dbReference type="EMBL" id="OZG67749.1"/>
    </source>
</evidence>
<gene>
    <name evidence="1" type="ORF">BAQU_0393</name>
</gene>
<evidence type="ECO:0000313" key="2">
    <source>
        <dbReference type="Proteomes" id="UP000216451"/>
    </source>
</evidence>
<sequence>MGRESMAKAIKTDNRVIERYAQSERRRKFFAAMKNSIAKEFFIRLFDSLQIEAEGKQPKELWSTLNSLEKNKRERVFQYIDVVLRGYRSGARKAHAVSARIGENTDQIIRDEIRKAIEGVPESRYQKWIKGMSEQERINLVVSTFSRGDTPMK</sequence>
<protein>
    <submittedName>
        <fullName evidence="1">Uncharacterized protein</fullName>
    </submittedName>
</protein>